<protein>
    <recommendedName>
        <fullName evidence="4">Haem-binding uptake Tiki superfamily ChaN domain-containing protein</fullName>
    </recommendedName>
</protein>
<feature type="chain" id="PRO_5005493094" description="Haem-binding uptake Tiki superfamily ChaN domain-containing protein" evidence="1">
    <location>
        <begin position="30"/>
        <end position="442"/>
    </location>
</feature>
<evidence type="ECO:0000256" key="1">
    <source>
        <dbReference type="SAM" id="SignalP"/>
    </source>
</evidence>
<proteinExistence type="predicted"/>
<feature type="signal peptide" evidence="1">
    <location>
        <begin position="1"/>
        <end position="29"/>
    </location>
</feature>
<gene>
    <name evidence="2" type="ORF">XTALMG727_2288</name>
</gene>
<reference evidence="3" key="1">
    <citation type="submission" date="2015-07" db="EMBL/GenBank/DDBJ databases">
        <authorList>
            <person name="Wibberg D."/>
        </authorList>
    </citation>
    <scope>NUCLEOTIDE SEQUENCE [LARGE SCALE GENOMIC DNA]</scope>
</reference>
<keyword evidence="3" id="KW-1185">Reference proteome</keyword>
<accession>A0A0K2ZY46</accession>
<evidence type="ECO:0008006" key="4">
    <source>
        <dbReference type="Google" id="ProtNLM"/>
    </source>
</evidence>
<keyword evidence="1" id="KW-0732">Signal</keyword>
<evidence type="ECO:0000313" key="3">
    <source>
        <dbReference type="Proteomes" id="UP000046187"/>
    </source>
</evidence>
<dbReference type="Proteomes" id="UP000046187">
    <property type="component" value="Unassembled WGS sequence"/>
</dbReference>
<dbReference type="AlphaFoldDB" id="A0A0K2ZY46"/>
<dbReference type="EMBL" id="CXOI01000036">
    <property type="protein sequence ID" value="CTP88210.1"/>
    <property type="molecule type" value="Genomic_DNA"/>
</dbReference>
<organism evidence="2 3">
    <name type="scientific">Xanthomonas graminis pv. arrhenatheri LMG 727</name>
    <dbReference type="NCBI Taxonomy" id="1195923"/>
    <lineage>
        <taxon>Bacteria</taxon>
        <taxon>Pseudomonadati</taxon>
        <taxon>Pseudomonadota</taxon>
        <taxon>Gammaproteobacteria</taxon>
        <taxon>Lysobacterales</taxon>
        <taxon>Lysobacteraceae</taxon>
        <taxon>Xanthomonas</taxon>
        <taxon>Xanthomonas translucens group</taxon>
        <taxon>Xanthomonas graminis</taxon>
    </lineage>
</organism>
<name>A0A0K2ZY46_9XANT</name>
<evidence type="ECO:0000313" key="2">
    <source>
        <dbReference type="EMBL" id="CTP88210.1"/>
    </source>
</evidence>
<sequence>MRFQSIVGGLLWLMAATAASTAAMPSATALPVVPDAPAPDAAVRVQAANDQSVQAAMHGRYLDASFGLLAQLGVASAGDIQDADVFDQWAQVMSCMTGMPTFNPAKAADFHVPEEQLADLRAAHGVSALAEIVRRARRTSIVILDENHLDPRGRAFGLEVARALRPLGYTVLAAEALKRDADDAVSRDKMAALSKDGYPRQTSGYYLHDPVFADFLRQSLALGYHLVSYETTRTDYAVDPSEAQAQREQDQADNLIRRALEQAPASKILIYAGEHHAAERPIAAEGAKVEMMAQRLKRATGIDPLTIDQAGLSPIPMNRPDVDLYAIAEPKTHGRSVVLMRHGKPLTVGLLAGSVDLQVVHPRTTLVAGRPQWLVGMGRTPSPIPQALLPTAGTRLVQAFVAREGDDAIALDQVLVAPGTAAPALMLPSLPVRYAVQERDAR</sequence>